<evidence type="ECO:0000256" key="8">
    <source>
        <dbReference type="ARBA" id="ARBA00023163"/>
    </source>
</evidence>
<dbReference type="GO" id="GO:0006289">
    <property type="term" value="P:nucleotide-excision repair"/>
    <property type="evidence" value="ECO:0007669"/>
    <property type="project" value="UniProtKB-UniRule"/>
</dbReference>
<dbReference type="PANTHER" id="PTHR12695">
    <property type="entry name" value="GENERAL TRANSCRIPTION FACTOR IIH SUBUNIT 2"/>
    <property type="match status" value="1"/>
</dbReference>
<dbReference type="InterPro" id="IPR004595">
    <property type="entry name" value="TFIIH_C1-like_dom"/>
</dbReference>
<reference evidence="17" key="1">
    <citation type="journal article" date="2010" name="Genome Biol.">
        <title>Genome sequence of the necrotrophic plant pathogen Pythium ultimum reveals original pathogenicity mechanisms and effector repertoire.</title>
        <authorList>
            <person name="Levesque C.A."/>
            <person name="Brouwer H."/>
            <person name="Cano L."/>
            <person name="Hamilton J.P."/>
            <person name="Holt C."/>
            <person name="Huitema E."/>
            <person name="Raffaele S."/>
            <person name="Robideau G.P."/>
            <person name="Thines M."/>
            <person name="Win J."/>
            <person name="Zerillo M.M."/>
            <person name="Beakes G.W."/>
            <person name="Boore J.L."/>
            <person name="Busam D."/>
            <person name="Dumas B."/>
            <person name="Ferriera S."/>
            <person name="Fuerstenberg S.I."/>
            <person name="Gachon C.M."/>
            <person name="Gaulin E."/>
            <person name="Govers F."/>
            <person name="Grenville-Briggs L."/>
            <person name="Horner N."/>
            <person name="Hostetler J."/>
            <person name="Jiang R.H."/>
            <person name="Johnson J."/>
            <person name="Krajaejun T."/>
            <person name="Lin H."/>
            <person name="Meijer H.J."/>
            <person name="Moore B."/>
            <person name="Morris P."/>
            <person name="Phuntmart V."/>
            <person name="Puiu D."/>
            <person name="Shetty J."/>
            <person name="Stajich J.E."/>
            <person name="Tripathy S."/>
            <person name="Wawra S."/>
            <person name="van West P."/>
            <person name="Whitty B.R."/>
            <person name="Coutinho P.M."/>
            <person name="Henrissat B."/>
            <person name="Martin F."/>
            <person name="Thomas P.D."/>
            <person name="Tyler B.M."/>
            <person name="De Vries R.P."/>
            <person name="Kamoun S."/>
            <person name="Yandell M."/>
            <person name="Tisserat N."/>
            <person name="Buell C.R."/>
        </authorList>
    </citation>
    <scope>NUCLEOTIDE SEQUENCE</scope>
    <source>
        <strain evidence="17">DAOM:BR144</strain>
    </source>
</reference>
<proteinExistence type="inferred from homology"/>
<dbReference type="Pfam" id="PF07975">
    <property type="entry name" value="C1_4"/>
    <property type="match status" value="1"/>
</dbReference>
<keyword evidence="6 11" id="KW-0862">Zinc</keyword>
<evidence type="ECO:0000256" key="6">
    <source>
        <dbReference type="ARBA" id="ARBA00022833"/>
    </source>
</evidence>
<keyword evidence="7 11" id="KW-0805">Transcription regulation</keyword>
<reference evidence="17" key="2">
    <citation type="submission" date="2010-04" db="EMBL/GenBank/DDBJ databases">
        <authorList>
            <person name="Buell R."/>
            <person name="Hamilton J."/>
            <person name="Hostetler J."/>
        </authorList>
    </citation>
    <scope>NUCLEOTIDE SEQUENCE [LARGE SCALE GENOMIC DNA]</scope>
    <source>
        <strain evidence="17">DAOM:BR144</strain>
    </source>
</reference>
<evidence type="ECO:0000256" key="2">
    <source>
        <dbReference type="ARBA" id="ARBA00006092"/>
    </source>
</evidence>
<evidence type="ECO:0000259" key="15">
    <source>
        <dbReference type="PROSITE" id="PS50234"/>
    </source>
</evidence>
<keyword evidence="8 11" id="KW-0804">Transcription</keyword>
<keyword evidence="3 11" id="KW-0479">Metal-binding</keyword>
<dbReference type="SMART" id="SM00327">
    <property type="entry name" value="VWA"/>
    <property type="match status" value="1"/>
</dbReference>
<dbReference type="Gene3D" id="3.30.40.10">
    <property type="entry name" value="Zinc/RING finger domain, C3HC4 (zinc finger)"/>
    <property type="match status" value="1"/>
</dbReference>
<feature type="zinc finger region" description="C4-type" evidence="12">
    <location>
        <begin position="279"/>
        <end position="296"/>
    </location>
</feature>
<dbReference type="VEuPathDB" id="FungiDB:PYU1_G009407"/>
<evidence type="ECO:0000256" key="12">
    <source>
        <dbReference type="PIRSR" id="PIRSR015919-1"/>
    </source>
</evidence>
<dbReference type="InterPro" id="IPR036465">
    <property type="entry name" value="vWFA_dom_sf"/>
</dbReference>
<sequence>MNGEDENAKGYAWEGTLERSWDAIEEDETGKLKIDMAVAKQQRQRRLEIARNVRKGLIRYVYVVMDLSRGMGNKDWKPHRLGCVSDVLQQFVKDYFDQNPISQLGVIGIKGMKSEKLSELSGNPKMHMEKIKDALVVDKEPSLQNALEIAKSSLKTVPAYGSREVVVVYGNLVTADPGDIFTTIATLKRENIRVSFIGIGAEMHLLRKIADETQGTYHVAMDATHLKHLMTSFTFPCPTIASNASRFATLVEMGFPQRRSGALSLCTCHQAFTTVGYLCPRCKAKSCDLPTMCQVCNLPLVSSPHLARSYHHLFPVAKFDKVVLQEGMPILQKKCFGCLLPFALDVEGAAYSCTTCHSSFCSDCDLYIHDSLHNCPGCC</sequence>
<keyword evidence="10 11" id="KW-0539">Nucleus</keyword>
<keyword evidence="17" id="KW-1185">Reference proteome</keyword>
<evidence type="ECO:0000313" key="17">
    <source>
        <dbReference type="Proteomes" id="UP000019132"/>
    </source>
</evidence>
<organism evidence="16 17">
    <name type="scientific">Globisporangium ultimum (strain ATCC 200006 / CBS 805.95 / DAOM BR144)</name>
    <name type="common">Pythium ultimum</name>
    <dbReference type="NCBI Taxonomy" id="431595"/>
    <lineage>
        <taxon>Eukaryota</taxon>
        <taxon>Sar</taxon>
        <taxon>Stramenopiles</taxon>
        <taxon>Oomycota</taxon>
        <taxon>Peronosporomycetes</taxon>
        <taxon>Pythiales</taxon>
        <taxon>Pythiaceae</taxon>
        <taxon>Globisporangium</taxon>
    </lineage>
</organism>
<comment type="subcellular location">
    <subcellularLocation>
        <location evidence="1 11">Nucleus</location>
    </subcellularLocation>
</comment>
<dbReference type="GO" id="GO:0006351">
    <property type="term" value="P:DNA-templated transcription"/>
    <property type="evidence" value="ECO:0007669"/>
    <property type="project" value="InterPro"/>
</dbReference>
<dbReference type="STRING" id="431595.K3WWS7"/>
<dbReference type="PROSITE" id="PS50234">
    <property type="entry name" value="VWFA"/>
    <property type="match status" value="1"/>
</dbReference>
<keyword evidence="4" id="KW-0227">DNA damage</keyword>
<dbReference type="GO" id="GO:0008270">
    <property type="term" value="F:zinc ion binding"/>
    <property type="evidence" value="ECO:0007669"/>
    <property type="project" value="UniProtKB-UniRule"/>
</dbReference>
<dbReference type="SUPFAM" id="SSF53300">
    <property type="entry name" value="vWA-like"/>
    <property type="match status" value="1"/>
</dbReference>
<dbReference type="AlphaFoldDB" id="K3WWS7"/>
<dbReference type="PANTHER" id="PTHR12695:SF2">
    <property type="entry name" value="GENERAL TRANSCRIPTION FACTOR IIH SUBUNIT 2-RELATED"/>
    <property type="match status" value="1"/>
</dbReference>
<evidence type="ECO:0000256" key="3">
    <source>
        <dbReference type="ARBA" id="ARBA00022723"/>
    </source>
</evidence>
<dbReference type="GO" id="GO:0006357">
    <property type="term" value="P:regulation of transcription by RNA polymerase II"/>
    <property type="evidence" value="ECO:0007669"/>
    <property type="project" value="TreeGrafter"/>
</dbReference>
<dbReference type="InterPro" id="IPR012170">
    <property type="entry name" value="TFIIH_SSL1/p44"/>
</dbReference>
<dbReference type="FunFam" id="3.40.50.410:FF:000015">
    <property type="entry name" value="General transcription factor IIH subunit 2"/>
    <property type="match status" value="1"/>
</dbReference>
<dbReference type="InterPro" id="IPR013087">
    <property type="entry name" value="Znf_C2H2_type"/>
</dbReference>
<dbReference type="SMART" id="SM01047">
    <property type="entry name" value="C1_4"/>
    <property type="match status" value="1"/>
</dbReference>
<dbReference type="GO" id="GO:0005675">
    <property type="term" value="C:transcription factor TFIIH holo complex"/>
    <property type="evidence" value="ECO:0007669"/>
    <property type="project" value="UniProtKB-UniRule"/>
</dbReference>
<protein>
    <recommendedName>
        <fullName evidence="11">General transcription factor IIH subunit</fullName>
    </recommendedName>
</protein>
<name>K3WWS7_GLOUD</name>
<dbReference type="InterPro" id="IPR002035">
    <property type="entry name" value="VWF_A"/>
</dbReference>
<dbReference type="PIRSF" id="PIRSF015919">
    <property type="entry name" value="TFIIH_SSL1"/>
    <property type="match status" value="1"/>
</dbReference>
<evidence type="ECO:0000256" key="7">
    <source>
        <dbReference type="ARBA" id="ARBA00023015"/>
    </source>
</evidence>
<dbReference type="SUPFAM" id="SSF57889">
    <property type="entry name" value="Cysteine-rich domain"/>
    <property type="match status" value="1"/>
</dbReference>
<dbReference type="PROSITE" id="PS00028">
    <property type="entry name" value="ZINC_FINGER_C2H2_1"/>
    <property type="match status" value="1"/>
</dbReference>
<dbReference type="GO" id="GO:0000439">
    <property type="term" value="C:transcription factor TFIIH core complex"/>
    <property type="evidence" value="ECO:0007669"/>
    <property type="project" value="InterPro"/>
</dbReference>
<evidence type="ECO:0000256" key="13">
    <source>
        <dbReference type="PROSITE-ProRule" id="PRU00042"/>
    </source>
</evidence>
<dbReference type="Proteomes" id="UP000019132">
    <property type="component" value="Unassembled WGS sequence"/>
</dbReference>
<dbReference type="InterPro" id="IPR007198">
    <property type="entry name" value="Ssl1-like"/>
</dbReference>
<dbReference type="PROSITE" id="PS50157">
    <property type="entry name" value="ZINC_FINGER_C2H2_2"/>
    <property type="match status" value="1"/>
</dbReference>
<dbReference type="HOGENOM" id="CLU_028556_1_0_1"/>
<dbReference type="FunCoup" id="K3WWS7">
    <property type="interactions" value="334"/>
</dbReference>
<reference evidence="16" key="3">
    <citation type="submission" date="2015-02" db="UniProtKB">
        <authorList>
            <consortium name="EnsemblProtists"/>
        </authorList>
    </citation>
    <scope>IDENTIFICATION</scope>
    <source>
        <strain evidence="16">DAOM BR144</strain>
    </source>
</reference>
<feature type="domain" description="VWFA" evidence="15">
    <location>
        <begin position="60"/>
        <end position="233"/>
    </location>
</feature>
<evidence type="ECO:0000256" key="4">
    <source>
        <dbReference type="ARBA" id="ARBA00022763"/>
    </source>
</evidence>
<dbReference type="InParanoid" id="K3WWS7"/>
<evidence type="ECO:0000256" key="11">
    <source>
        <dbReference type="PIRNR" id="PIRNR015919"/>
    </source>
</evidence>
<dbReference type="NCBIfam" id="TIGR00622">
    <property type="entry name" value="ssl1"/>
    <property type="match status" value="1"/>
</dbReference>
<evidence type="ECO:0000256" key="9">
    <source>
        <dbReference type="ARBA" id="ARBA00023204"/>
    </source>
</evidence>
<dbReference type="Pfam" id="PF04056">
    <property type="entry name" value="Ssl1"/>
    <property type="match status" value="1"/>
</dbReference>
<dbReference type="InterPro" id="IPR013083">
    <property type="entry name" value="Znf_RING/FYVE/PHD"/>
</dbReference>
<dbReference type="EMBL" id="GL376622">
    <property type="status" value="NOT_ANNOTATED_CDS"/>
    <property type="molecule type" value="Genomic_DNA"/>
</dbReference>
<dbReference type="eggNOG" id="KOG2807">
    <property type="taxonomic scope" value="Eukaryota"/>
</dbReference>
<keyword evidence="9" id="KW-0234">DNA repair</keyword>
<dbReference type="EnsemblProtists" id="PYU1_T009425">
    <property type="protein sequence ID" value="PYU1_T009425"/>
    <property type="gene ID" value="PYU1_G009407"/>
</dbReference>
<dbReference type="InterPro" id="IPR046349">
    <property type="entry name" value="C1-like_sf"/>
</dbReference>
<evidence type="ECO:0000313" key="16">
    <source>
        <dbReference type="EnsemblProtists" id="PYU1_T009425"/>
    </source>
</evidence>
<evidence type="ECO:0000259" key="14">
    <source>
        <dbReference type="PROSITE" id="PS50157"/>
    </source>
</evidence>
<evidence type="ECO:0000256" key="1">
    <source>
        <dbReference type="ARBA" id="ARBA00004123"/>
    </source>
</evidence>
<dbReference type="Gene3D" id="3.40.50.410">
    <property type="entry name" value="von Willebrand factor, type A domain"/>
    <property type="match status" value="1"/>
</dbReference>
<evidence type="ECO:0000256" key="5">
    <source>
        <dbReference type="ARBA" id="ARBA00022771"/>
    </source>
</evidence>
<comment type="similarity">
    <text evidence="2 11">Belongs to the GTF2H2 family.</text>
</comment>
<feature type="domain" description="C2H2-type" evidence="14">
    <location>
        <begin position="351"/>
        <end position="373"/>
    </location>
</feature>
<dbReference type="OMA" id="INWVEVP"/>
<accession>K3WWS7</accession>
<keyword evidence="5 13" id="KW-0863">Zinc-finger</keyword>
<evidence type="ECO:0000256" key="10">
    <source>
        <dbReference type="ARBA" id="ARBA00023242"/>
    </source>
</evidence>